<dbReference type="AlphaFoldDB" id="A0AAY4E2I4"/>
<sequence length="224" mass="25996">MPLSRSSVTLCILSLSFLCFVSWKHSRLINSVKKKKKKYHATIDVRRVVFPLQVRFHEESVVKPRKESLQRRKEKRFYRMTGEVWKLTQGQKLGVNEEQSASQRAARRRKLPETVSPMPVKRDPPQSKRVIILPEEPQANTEGVVKVALRCPSGRTVYRRFLKCHTSTVLLDWMLKTGYHPMIYTVCMSYPRKPLETGPLMTLEDVGIVRDTVLNVEEKDQSTT</sequence>
<dbReference type="InterPro" id="IPR050730">
    <property type="entry name" value="UBX_domain-protein"/>
</dbReference>
<dbReference type="GO" id="GO:0043130">
    <property type="term" value="F:ubiquitin binding"/>
    <property type="evidence" value="ECO:0007669"/>
    <property type="project" value="TreeGrafter"/>
</dbReference>
<dbReference type="PROSITE" id="PS50033">
    <property type="entry name" value="UBX"/>
    <property type="match status" value="1"/>
</dbReference>
<evidence type="ECO:0000259" key="3">
    <source>
        <dbReference type="PROSITE" id="PS50033"/>
    </source>
</evidence>
<dbReference type="Pfam" id="PF00789">
    <property type="entry name" value="UBX"/>
    <property type="match status" value="1"/>
</dbReference>
<dbReference type="PANTHER" id="PTHR23322:SF93">
    <property type="entry name" value="UBX DOMAIN-CONTAINING PROTEIN 8"/>
    <property type="match status" value="1"/>
</dbReference>
<dbReference type="GeneTree" id="ENSGT00390000018326"/>
<accession>A0AAY4E2I4</accession>
<dbReference type="Proteomes" id="UP000694580">
    <property type="component" value="Chromosome 3"/>
</dbReference>
<evidence type="ECO:0000256" key="1">
    <source>
        <dbReference type="SAM" id="MobiDB-lite"/>
    </source>
</evidence>
<reference evidence="4" key="3">
    <citation type="submission" date="2025-09" db="UniProtKB">
        <authorList>
            <consortium name="Ensembl"/>
        </authorList>
    </citation>
    <scope>IDENTIFICATION</scope>
</reference>
<evidence type="ECO:0000313" key="4">
    <source>
        <dbReference type="Ensembl" id="ENSDCDP00010051952.1"/>
    </source>
</evidence>
<name>A0AAY4E2I4_9TELE</name>
<feature type="region of interest" description="Disordered" evidence="1">
    <location>
        <begin position="96"/>
        <end position="125"/>
    </location>
</feature>
<evidence type="ECO:0000256" key="2">
    <source>
        <dbReference type="SAM" id="SignalP"/>
    </source>
</evidence>
<reference evidence="4" key="2">
    <citation type="submission" date="2025-08" db="UniProtKB">
        <authorList>
            <consortium name="Ensembl"/>
        </authorList>
    </citation>
    <scope>IDENTIFICATION</scope>
</reference>
<dbReference type="InterPro" id="IPR029071">
    <property type="entry name" value="Ubiquitin-like_domsf"/>
</dbReference>
<dbReference type="PANTHER" id="PTHR23322">
    <property type="entry name" value="FAS-ASSOCIATED PROTEIN"/>
    <property type="match status" value="1"/>
</dbReference>
<gene>
    <name evidence="4" type="primary">UBXN8</name>
</gene>
<evidence type="ECO:0000313" key="5">
    <source>
        <dbReference type="Proteomes" id="UP000694580"/>
    </source>
</evidence>
<keyword evidence="5" id="KW-1185">Reference proteome</keyword>
<dbReference type="Ensembl" id="ENSDCDT00010062422.1">
    <property type="protein sequence ID" value="ENSDCDP00010051952.1"/>
    <property type="gene ID" value="ENSDCDG00010030469.1"/>
</dbReference>
<dbReference type="InterPro" id="IPR001012">
    <property type="entry name" value="UBX_dom"/>
</dbReference>
<dbReference type="Gene3D" id="3.10.20.90">
    <property type="entry name" value="Phosphatidylinositol 3-kinase Catalytic Subunit, Chain A, domain 1"/>
    <property type="match status" value="1"/>
</dbReference>
<feature type="domain" description="UBX" evidence="3">
    <location>
        <begin position="140"/>
        <end position="216"/>
    </location>
</feature>
<feature type="signal peptide" evidence="2">
    <location>
        <begin position="1"/>
        <end position="26"/>
    </location>
</feature>
<protein>
    <recommendedName>
        <fullName evidence="3">UBX domain-containing protein</fullName>
    </recommendedName>
</protein>
<reference evidence="4 5" key="1">
    <citation type="submission" date="2020-06" db="EMBL/GenBank/DDBJ databases">
        <authorList>
            <consortium name="Wellcome Sanger Institute Data Sharing"/>
        </authorList>
    </citation>
    <scope>NUCLEOTIDE SEQUENCE [LARGE SCALE GENOMIC DNA]</scope>
</reference>
<keyword evidence="2" id="KW-0732">Signal</keyword>
<proteinExistence type="predicted"/>
<organism evidence="4 5">
    <name type="scientific">Denticeps clupeoides</name>
    <name type="common">denticle herring</name>
    <dbReference type="NCBI Taxonomy" id="299321"/>
    <lineage>
        <taxon>Eukaryota</taxon>
        <taxon>Metazoa</taxon>
        <taxon>Chordata</taxon>
        <taxon>Craniata</taxon>
        <taxon>Vertebrata</taxon>
        <taxon>Euteleostomi</taxon>
        <taxon>Actinopterygii</taxon>
        <taxon>Neopterygii</taxon>
        <taxon>Teleostei</taxon>
        <taxon>Clupei</taxon>
        <taxon>Clupeiformes</taxon>
        <taxon>Denticipitoidei</taxon>
        <taxon>Denticipitidae</taxon>
        <taxon>Denticeps</taxon>
    </lineage>
</organism>
<feature type="chain" id="PRO_5044232414" description="UBX domain-containing protein" evidence="2">
    <location>
        <begin position="27"/>
        <end position="224"/>
    </location>
</feature>
<dbReference type="SUPFAM" id="SSF54236">
    <property type="entry name" value="Ubiquitin-like"/>
    <property type="match status" value="1"/>
</dbReference>